<dbReference type="GO" id="GO:0008250">
    <property type="term" value="C:oligosaccharyltransferase complex"/>
    <property type="evidence" value="ECO:0007669"/>
    <property type="project" value="UniProtKB-UniRule"/>
</dbReference>
<evidence type="ECO:0000256" key="7">
    <source>
        <dbReference type="ARBA" id="ARBA00022824"/>
    </source>
</evidence>
<evidence type="ECO:0000256" key="6">
    <source>
        <dbReference type="ARBA" id="ARBA00022729"/>
    </source>
</evidence>
<evidence type="ECO:0000256" key="4">
    <source>
        <dbReference type="ARBA" id="ARBA00008905"/>
    </source>
</evidence>
<dbReference type="GeneID" id="28977757"/>
<keyword evidence="7 10" id="KW-0256">Endoplasmic reticulum</keyword>
<keyword evidence="8" id="KW-1133">Transmembrane helix</keyword>
<dbReference type="UniPathway" id="UPA00378"/>
<evidence type="ECO:0000313" key="11">
    <source>
        <dbReference type="EMBL" id="KPV73844.1"/>
    </source>
</evidence>
<sequence>MRLSLLSVPLLGAALAAALAPSAAPAAPPPSTAWSPSVLSSSIELVGSLARSTAAYTLRKDRTHADQADSWVVGVKGAGRNGGFVEATEGKGSARRKIELVEVGGDDDTTFYQLALIPPHSSDMTYVTLSVDLPHATRPEPASMPQNADAIYMLFEGDLLAPLTGLSPEQRAKVTDIKVRVKTPTPRIVSAKAPDGFVMHQQAGSATLVFTLQGDAASLGPQVARVHYQQPEAIASIRSLERVVELSHWGANLAVQDSIDLFNAGPKLLGQFARIDYQKAIMHRRQGVTAVSSLALQLPPSTHNPYYYDVVGNVSTSRFRPSPSTSNKAVLPSHANKKRREPAVLELQPRYPILGGWNYSFTIGYDLPLAEYVKMRSGAKKGQYVAAVPFLTPVKDVAVDNVRVEVRLPEGARDIAVHAPFPLTSLSFPSSASDGSKNEGTVAWTYLDSTGRPTVVMTKRACSDRHGQDVLIEYTLPPLADAFQKPLACATVLFALFVAIIMAKRVSCGIKAPKEVTRTVGEKK</sequence>
<comment type="pathway">
    <text evidence="3 10">Protein modification; protein glycosylation.</text>
</comment>
<comment type="similarity">
    <text evidence="4 10">Belongs to the OST1 family.</text>
</comment>
<dbReference type="Pfam" id="PF04597">
    <property type="entry name" value="Ribophorin_I"/>
    <property type="match status" value="1"/>
</dbReference>
<organism evidence="11 12">
    <name type="scientific">Rhodotorula graminis (strain WP1)</name>
    <dbReference type="NCBI Taxonomy" id="578459"/>
    <lineage>
        <taxon>Eukaryota</taxon>
        <taxon>Fungi</taxon>
        <taxon>Dikarya</taxon>
        <taxon>Basidiomycota</taxon>
        <taxon>Pucciniomycotina</taxon>
        <taxon>Microbotryomycetes</taxon>
        <taxon>Sporidiobolales</taxon>
        <taxon>Sporidiobolaceae</taxon>
        <taxon>Rhodotorula</taxon>
    </lineage>
</organism>
<keyword evidence="9" id="KW-0472">Membrane</keyword>
<comment type="function">
    <text evidence="1 10">Subunit of the oligosaccharyl transferase (OST) complex that catalyzes the initial transfer of a defined glycan (Glc(3)Man(9)GlcNAc(2) in eukaryotes) from the lipid carrier dolichol-pyrophosphate to an asparagine residue within an Asn-X-Ser/Thr consensus motif in nascent polypeptide chains, the first step in protein N-glycosylation. N-glycosylation occurs cotranslationally and the complex associates with the Sec61 complex at the channel-forming translocon complex that mediates protein translocation across the endoplasmic reticulum (ER). All subunits are required for a maximal enzyme activity.</text>
</comment>
<evidence type="ECO:0000256" key="2">
    <source>
        <dbReference type="ARBA" id="ARBA00004115"/>
    </source>
</evidence>
<evidence type="ECO:0000256" key="10">
    <source>
        <dbReference type="RuleBase" id="RU361143"/>
    </source>
</evidence>
<feature type="chain" id="PRO_5005964811" description="Dolichyl-diphosphooligosaccharide--protein glycosyltransferase subunit 1" evidence="10">
    <location>
        <begin position="19"/>
        <end position="524"/>
    </location>
</feature>
<protein>
    <recommendedName>
        <fullName evidence="10">Dolichyl-diphosphooligosaccharide--protein glycosyltransferase subunit 1</fullName>
    </recommendedName>
</protein>
<evidence type="ECO:0000256" key="5">
    <source>
        <dbReference type="ARBA" id="ARBA00022692"/>
    </source>
</evidence>
<dbReference type="GO" id="GO:0018279">
    <property type="term" value="P:protein N-linked glycosylation via asparagine"/>
    <property type="evidence" value="ECO:0007669"/>
    <property type="project" value="TreeGrafter"/>
</dbReference>
<name>A0A0P9ENX9_RHOGW</name>
<dbReference type="OrthoDB" id="310030at2759"/>
<keyword evidence="5" id="KW-0812">Transmembrane</keyword>
<keyword evidence="6 10" id="KW-0732">Signal</keyword>
<comment type="subcellular location">
    <subcellularLocation>
        <location evidence="2 10">Endoplasmic reticulum membrane</location>
        <topology evidence="2 10">Single-pass type I membrane protein</topology>
    </subcellularLocation>
</comment>
<dbReference type="RefSeq" id="XP_018269893.1">
    <property type="nucleotide sequence ID" value="XM_018417309.1"/>
</dbReference>
<accession>A0A0P9ENX9</accession>
<keyword evidence="12" id="KW-1185">Reference proteome</keyword>
<dbReference type="PANTHER" id="PTHR21049:SF0">
    <property type="entry name" value="DOLICHYL-DIPHOSPHOOLIGOSACCHARIDE--PROTEIN GLYCOSYLTRANSFERASE SUBUNIT 1"/>
    <property type="match status" value="1"/>
</dbReference>
<gene>
    <name evidence="11" type="ORF">RHOBADRAFT_54438</name>
</gene>
<dbReference type="OMA" id="IARRTEW"/>
<feature type="signal peptide" evidence="10">
    <location>
        <begin position="1"/>
        <end position="18"/>
    </location>
</feature>
<comment type="subunit">
    <text evidence="10">Component of the oligosaccharyltransferase (OST) complex.</text>
</comment>
<dbReference type="Proteomes" id="UP000053890">
    <property type="component" value="Unassembled WGS sequence"/>
</dbReference>
<dbReference type="PANTHER" id="PTHR21049">
    <property type="entry name" value="RIBOPHORIN I"/>
    <property type="match status" value="1"/>
</dbReference>
<dbReference type="EMBL" id="KQ474081">
    <property type="protein sequence ID" value="KPV73844.1"/>
    <property type="molecule type" value="Genomic_DNA"/>
</dbReference>
<evidence type="ECO:0000313" key="12">
    <source>
        <dbReference type="Proteomes" id="UP000053890"/>
    </source>
</evidence>
<evidence type="ECO:0000256" key="8">
    <source>
        <dbReference type="ARBA" id="ARBA00022989"/>
    </source>
</evidence>
<reference evidence="11 12" key="1">
    <citation type="journal article" date="2015" name="Front. Microbiol.">
        <title>Genome sequence of the plant growth promoting endophytic yeast Rhodotorula graminis WP1.</title>
        <authorList>
            <person name="Firrincieli A."/>
            <person name="Otillar R."/>
            <person name="Salamov A."/>
            <person name="Schmutz J."/>
            <person name="Khan Z."/>
            <person name="Redman R.S."/>
            <person name="Fleck N.D."/>
            <person name="Lindquist E."/>
            <person name="Grigoriev I.V."/>
            <person name="Doty S.L."/>
        </authorList>
    </citation>
    <scope>NUCLEOTIDE SEQUENCE [LARGE SCALE GENOMIC DNA]</scope>
    <source>
        <strain evidence="11 12">WP1</strain>
    </source>
</reference>
<evidence type="ECO:0000256" key="3">
    <source>
        <dbReference type="ARBA" id="ARBA00004922"/>
    </source>
</evidence>
<evidence type="ECO:0000256" key="1">
    <source>
        <dbReference type="ARBA" id="ARBA00002791"/>
    </source>
</evidence>
<evidence type="ECO:0000256" key="9">
    <source>
        <dbReference type="ARBA" id="ARBA00023136"/>
    </source>
</evidence>
<dbReference type="AlphaFoldDB" id="A0A0P9ENX9"/>
<proteinExistence type="inferred from homology"/>
<dbReference type="InterPro" id="IPR007676">
    <property type="entry name" value="Ribophorin_I"/>
</dbReference>
<dbReference type="STRING" id="578459.A0A0P9ENX9"/>